<reference evidence="1" key="2">
    <citation type="submission" date="2020-05" db="EMBL/GenBank/DDBJ databases">
        <authorList>
            <person name="Kim H.-S."/>
            <person name="Proctor R.H."/>
            <person name="Brown D.W."/>
        </authorList>
    </citation>
    <scope>NUCLEOTIDE SEQUENCE</scope>
    <source>
        <strain evidence="1">NRRL 22465</strain>
    </source>
</reference>
<protein>
    <submittedName>
        <fullName evidence="1">Uncharacterized protein</fullName>
    </submittedName>
</protein>
<dbReference type="Proteomes" id="UP000635477">
    <property type="component" value="Unassembled WGS sequence"/>
</dbReference>
<dbReference type="OrthoDB" id="2504919at2759"/>
<proteinExistence type="predicted"/>
<sequence length="258" mass="28960">MDSSRDVTYPRVVFRLWTPPGIVRGRLERKRSSLDILKLVLNPFPIVTEGGDNVLSVIARTLTADRAGVHSSAGPYDFKTEFEKTAYCLSFLALQAKDPALADQLLKGLETIFAEALISIGICTYSDMIARRLEPHRHLYCTVYEIELGARGGELLSGAVERSYDFLDEQFRSDWGLIATNRYLFRTTKGHLGLGPRTVQVGDQVGISQGSLVPHIFLRLPNDPEDVRDFVGESYVYGIMYGELGKSGRLQYERMTLY</sequence>
<dbReference type="Pfam" id="PF26639">
    <property type="entry name" value="Het-6_barrel"/>
    <property type="match status" value="1"/>
</dbReference>
<comment type="caution">
    <text evidence="1">The sequence shown here is derived from an EMBL/GenBank/DDBJ whole genome shotgun (WGS) entry which is preliminary data.</text>
</comment>
<dbReference type="AlphaFoldDB" id="A0A8H4XQJ9"/>
<reference evidence="1" key="1">
    <citation type="journal article" date="2020" name="BMC Genomics">
        <title>Correction to: Identification and distribution of gene clusters required for synthesis of sphingolipid metabolism inhibitors in diverse species of the filamentous fungus Fusarium.</title>
        <authorList>
            <person name="Kim H.S."/>
            <person name="Lohmar J.M."/>
            <person name="Busman M."/>
            <person name="Brown D.W."/>
            <person name="Naumann T.A."/>
            <person name="Divon H.H."/>
            <person name="Lysoe E."/>
            <person name="Uhlig S."/>
            <person name="Proctor R.H."/>
        </authorList>
    </citation>
    <scope>NUCLEOTIDE SEQUENCE</scope>
    <source>
        <strain evidence="1">NRRL 22465</strain>
    </source>
</reference>
<dbReference type="EMBL" id="JABEYC010000042">
    <property type="protein sequence ID" value="KAF4983910.1"/>
    <property type="molecule type" value="Genomic_DNA"/>
</dbReference>
<name>A0A8H4XQJ9_9HYPO</name>
<accession>A0A8H4XQJ9</accession>
<keyword evidence="2" id="KW-1185">Reference proteome</keyword>
<evidence type="ECO:0000313" key="2">
    <source>
        <dbReference type="Proteomes" id="UP000635477"/>
    </source>
</evidence>
<organism evidence="1 2">
    <name type="scientific">Fusarium zealandicum</name>
    <dbReference type="NCBI Taxonomy" id="1053134"/>
    <lineage>
        <taxon>Eukaryota</taxon>
        <taxon>Fungi</taxon>
        <taxon>Dikarya</taxon>
        <taxon>Ascomycota</taxon>
        <taxon>Pezizomycotina</taxon>
        <taxon>Sordariomycetes</taxon>
        <taxon>Hypocreomycetidae</taxon>
        <taxon>Hypocreales</taxon>
        <taxon>Nectriaceae</taxon>
        <taxon>Fusarium</taxon>
        <taxon>Fusarium staphyleae species complex</taxon>
    </lineage>
</organism>
<gene>
    <name evidence="1" type="ORF">FZEAL_787</name>
</gene>
<evidence type="ECO:0000313" key="1">
    <source>
        <dbReference type="EMBL" id="KAF4983910.1"/>
    </source>
</evidence>